<protein>
    <submittedName>
        <fullName evidence="1">Uncharacterized protein</fullName>
    </submittedName>
</protein>
<sequence length="83" mass="9496">MAETQVAVRKAKCVMSAESVKQFNIVEFIKTFAPRVLEYKVKNFQAVPDWCDFFPKVQIRLAMYANNVPEIKLIALAISMLIT</sequence>
<proteinExistence type="predicted"/>
<evidence type="ECO:0000313" key="2">
    <source>
        <dbReference type="Proteomes" id="UP001155059"/>
    </source>
</evidence>
<dbReference type="Proteomes" id="UP001155059">
    <property type="component" value="Unassembled WGS sequence"/>
</dbReference>
<reference evidence="1 2" key="2">
    <citation type="journal article" date="2023" name="Plant Pathol.">
        <title>Dismantling and reorganizing Pseudomonas marginalis sensu#lato.</title>
        <authorList>
            <person name="Sawada H."/>
            <person name="Fujikawa T."/>
            <person name="Satou M."/>
        </authorList>
    </citation>
    <scope>NUCLEOTIDE SEQUENCE [LARGE SCALE GENOMIC DNA]</scope>
    <source>
        <strain evidence="1 2">MAFF 302030</strain>
    </source>
</reference>
<evidence type="ECO:0000313" key="1">
    <source>
        <dbReference type="EMBL" id="MCK9799069.1"/>
    </source>
</evidence>
<comment type="caution">
    <text evidence="1">The sequence shown here is derived from an EMBL/GenBank/DDBJ whole genome shotgun (WGS) entry which is preliminary data.</text>
</comment>
<reference evidence="1 2" key="1">
    <citation type="journal article" date="2022" name="Int. J. Syst. Evol. Microbiol.">
        <title>Pseudomonas aegrilactucae sp. nov. and Pseudomonas morbosilactucae sp. nov., pathogens causing bacterial rot of lettuce in Japan.</title>
        <authorList>
            <person name="Sawada H."/>
            <person name="Fujikawa T."/>
            <person name="Satou M."/>
        </authorList>
    </citation>
    <scope>NUCLEOTIDE SEQUENCE [LARGE SCALE GENOMIC DNA]</scope>
    <source>
        <strain evidence="1 2">MAFF 302030</strain>
    </source>
</reference>
<dbReference type="AlphaFoldDB" id="A0A9X1YW69"/>
<organism evidence="1 2">
    <name type="scientific">Pseudomonas morbosilactucae</name>
    <dbReference type="NCBI Taxonomy" id="2938197"/>
    <lineage>
        <taxon>Bacteria</taxon>
        <taxon>Pseudomonadati</taxon>
        <taxon>Pseudomonadota</taxon>
        <taxon>Gammaproteobacteria</taxon>
        <taxon>Pseudomonadales</taxon>
        <taxon>Pseudomonadaceae</taxon>
        <taxon>Pseudomonas</taxon>
    </lineage>
</organism>
<gene>
    <name evidence="1" type="ORF">M1B34_15475</name>
</gene>
<accession>A0A9X1YW69</accession>
<name>A0A9X1YW69_9PSED</name>
<dbReference type="EMBL" id="JALQCW010000035">
    <property type="protein sequence ID" value="MCK9799069.1"/>
    <property type="molecule type" value="Genomic_DNA"/>
</dbReference>